<comment type="similarity">
    <text evidence="1">Belongs to the transglycosylase family. Rpf subfamily.</text>
</comment>
<name>A0A0U4B870_9ACTN</name>
<dbReference type="Gene3D" id="2.20.230.10">
    <property type="entry name" value="Resuscitation-promoting factor rpfb"/>
    <property type="match status" value="1"/>
</dbReference>
<organism evidence="7 8">
    <name type="scientific">Aeromicrobium erythreum</name>
    <dbReference type="NCBI Taxonomy" id="2041"/>
    <lineage>
        <taxon>Bacteria</taxon>
        <taxon>Bacillati</taxon>
        <taxon>Actinomycetota</taxon>
        <taxon>Actinomycetes</taxon>
        <taxon>Propionibacteriales</taxon>
        <taxon>Nocardioidaceae</taxon>
        <taxon>Aeromicrobium</taxon>
    </lineage>
</organism>
<reference evidence="7 8" key="1">
    <citation type="journal article" date="1991" name="Int. J. Syst. Bacteriol.">
        <title>Description of the erythromycin-producing bacterium Arthrobacter sp. strain NRRL B-3381 as Aeromicrobium erythreum gen. nov., sp. nov.</title>
        <authorList>
            <person name="Miller E.S."/>
            <person name="Woese C.R."/>
            <person name="Brenner S."/>
        </authorList>
    </citation>
    <scope>NUCLEOTIDE SEQUENCE [LARGE SCALE GENOMIC DNA]</scope>
    <source>
        <strain evidence="7 8">AR18</strain>
    </source>
</reference>
<dbReference type="SMART" id="SM01208">
    <property type="entry name" value="G5"/>
    <property type="match status" value="1"/>
</dbReference>
<evidence type="ECO:0000256" key="3">
    <source>
        <dbReference type="ARBA" id="ARBA00022801"/>
    </source>
</evidence>
<dbReference type="Proteomes" id="UP000067689">
    <property type="component" value="Chromosome"/>
</dbReference>
<feature type="region of interest" description="Disordered" evidence="4">
    <location>
        <begin position="1"/>
        <end position="25"/>
    </location>
</feature>
<dbReference type="PATRIC" id="fig|2041.4.peg.985"/>
<dbReference type="EMBL" id="CP011502">
    <property type="protein sequence ID" value="ALX04052.1"/>
    <property type="molecule type" value="Genomic_DNA"/>
</dbReference>
<evidence type="ECO:0000259" key="6">
    <source>
        <dbReference type="PROSITE" id="PS51109"/>
    </source>
</evidence>
<dbReference type="Pfam" id="PF03990">
    <property type="entry name" value="DUF348"/>
    <property type="match status" value="3"/>
</dbReference>
<dbReference type="AlphaFoldDB" id="A0A0U4B870"/>
<dbReference type="Pfam" id="PF07501">
    <property type="entry name" value="G5"/>
    <property type="match status" value="1"/>
</dbReference>
<dbReference type="InterPro" id="IPR011098">
    <property type="entry name" value="G5_dom"/>
</dbReference>
<gene>
    <name evidence="7" type="ORF">AERYTH_04735</name>
</gene>
<dbReference type="Pfam" id="PF06737">
    <property type="entry name" value="Transglycosylas"/>
    <property type="match status" value="1"/>
</dbReference>
<proteinExistence type="inferred from homology"/>
<keyword evidence="5" id="KW-0472">Membrane</keyword>
<dbReference type="STRING" id="2041.AERYTH_04735"/>
<feature type="domain" description="G5" evidence="6">
    <location>
        <begin position="226"/>
        <end position="306"/>
    </location>
</feature>
<protein>
    <recommendedName>
        <fullName evidence="6">G5 domain-containing protein</fullName>
    </recommendedName>
</protein>
<evidence type="ECO:0000256" key="4">
    <source>
        <dbReference type="SAM" id="MobiDB-lite"/>
    </source>
</evidence>
<evidence type="ECO:0000256" key="2">
    <source>
        <dbReference type="ARBA" id="ARBA00022729"/>
    </source>
</evidence>
<dbReference type="CDD" id="cd13925">
    <property type="entry name" value="RPF"/>
    <property type="match status" value="1"/>
</dbReference>
<dbReference type="PROSITE" id="PS51109">
    <property type="entry name" value="G5"/>
    <property type="match status" value="1"/>
</dbReference>
<keyword evidence="2" id="KW-0732">Signal</keyword>
<accession>A0A0U4B870</accession>
<sequence>MHHPRQNTPQTTPQDSADATRRRHRQTTKRVVIALNLAVLLVLGAGVAAYGSLSKTVTLDVDGRKDTVRTFGTSVGSLLKSHDVRTKDAAVDAEPTASVSDGDTIKVRYAKDVTVAVDGTVRRERLHAATVGDVLDELDVSPRKGAEVNAAKDTRLDDTASTVVVSNPKKLTVRADGRKKTVTSAAPTAGEVLEEAGVRLGAADEVRAGDALGEAALVKPGERVDVVRVRMVDTARTVRTAPQTEVREDDTLEKGTEKVLRAGAPRVVQQKVLVTRANGKVRSTLVLTQKVADEGSKRVVLRGTKEPEPEETTLAAAAPESAPAVGDDSVWDRIAQCESGGNWSINTGNGYYGGLQFSAATWHSVGGPGLPHENSREVQIKYAKILQQRSGWGQWSCAAKVGVH</sequence>
<dbReference type="InterPro" id="IPR023346">
    <property type="entry name" value="Lysozyme-like_dom_sf"/>
</dbReference>
<dbReference type="KEGG" id="aer:AERYTH_04735"/>
<evidence type="ECO:0000256" key="1">
    <source>
        <dbReference type="ARBA" id="ARBA00010830"/>
    </source>
</evidence>
<dbReference type="GO" id="GO:0016787">
    <property type="term" value="F:hydrolase activity"/>
    <property type="evidence" value="ECO:0007669"/>
    <property type="project" value="UniProtKB-KW"/>
</dbReference>
<evidence type="ECO:0000256" key="5">
    <source>
        <dbReference type="SAM" id="Phobius"/>
    </source>
</evidence>
<keyword evidence="3" id="KW-0378">Hydrolase</keyword>
<dbReference type="InterPro" id="IPR007137">
    <property type="entry name" value="DUF348"/>
</dbReference>
<dbReference type="InterPro" id="IPR010618">
    <property type="entry name" value="RPF"/>
</dbReference>
<dbReference type="Gene3D" id="1.10.530.10">
    <property type="match status" value="1"/>
</dbReference>
<dbReference type="RefSeq" id="WP_067855325.1">
    <property type="nucleotide sequence ID" value="NZ_CP011502.1"/>
</dbReference>
<keyword evidence="8" id="KW-1185">Reference proteome</keyword>
<feature type="compositionally biased region" description="Polar residues" evidence="4">
    <location>
        <begin position="1"/>
        <end position="17"/>
    </location>
</feature>
<dbReference type="SUPFAM" id="SSF53955">
    <property type="entry name" value="Lysozyme-like"/>
    <property type="match status" value="1"/>
</dbReference>
<keyword evidence="5" id="KW-1133">Transmembrane helix</keyword>
<evidence type="ECO:0000313" key="8">
    <source>
        <dbReference type="Proteomes" id="UP000067689"/>
    </source>
</evidence>
<evidence type="ECO:0000313" key="7">
    <source>
        <dbReference type="EMBL" id="ALX04052.1"/>
    </source>
</evidence>
<keyword evidence="5" id="KW-0812">Transmembrane</keyword>
<dbReference type="OrthoDB" id="1404170at2"/>
<feature type="transmembrane region" description="Helical" evidence="5">
    <location>
        <begin position="31"/>
        <end position="53"/>
    </location>
</feature>